<evidence type="ECO:0000313" key="3">
    <source>
        <dbReference type="Proteomes" id="UP000306416"/>
    </source>
</evidence>
<dbReference type="EMBL" id="SRSC01000004">
    <property type="protein sequence ID" value="TGU70570.1"/>
    <property type="molecule type" value="Genomic_DNA"/>
</dbReference>
<keyword evidence="1" id="KW-0812">Transmembrane</keyword>
<name>A0A4S1CC54_9BACT</name>
<dbReference type="Pfam" id="PF04367">
    <property type="entry name" value="DUF502"/>
    <property type="match status" value="1"/>
</dbReference>
<dbReference type="PANTHER" id="PTHR31876:SF26">
    <property type="entry name" value="PROTEIN LIKE COV 2"/>
    <property type="match status" value="1"/>
</dbReference>
<dbReference type="RefSeq" id="WP_135871721.1">
    <property type="nucleotide sequence ID" value="NZ_SRSC01000004.1"/>
</dbReference>
<keyword evidence="1" id="KW-0472">Membrane</keyword>
<keyword evidence="3" id="KW-1185">Reference proteome</keyword>
<dbReference type="PANTHER" id="PTHR31876">
    <property type="entry name" value="COV-LIKE PROTEIN 1"/>
    <property type="match status" value="1"/>
</dbReference>
<feature type="transmembrane region" description="Helical" evidence="1">
    <location>
        <begin position="12"/>
        <end position="36"/>
    </location>
</feature>
<organism evidence="2 3">
    <name type="scientific">Geomonas terrae</name>
    <dbReference type="NCBI Taxonomy" id="2562681"/>
    <lineage>
        <taxon>Bacteria</taxon>
        <taxon>Pseudomonadati</taxon>
        <taxon>Thermodesulfobacteriota</taxon>
        <taxon>Desulfuromonadia</taxon>
        <taxon>Geobacterales</taxon>
        <taxon>Geobacteraceae</taxon>
        <taxon>Geomonas</taxon>
    </lineage>
</organism>
<comment type="caution">
    <text evidence="2">The sequence shown here is derived from an EMBL/GenBank/DDBJ whole genome shotgun (WGS) entry which is preliminary data.</text>
</comment>
<protein>
    <submittedName>
        <fullName evidence="2">DUF502 domain-containing protein</fullName>
    </submittedName>
</protein>
<accession>A0A4S1CC54</accession>
<dbReference type="AlphaFoldDB" id="A0A4S1CC54"/>
<dbReference type="InterPro" id="IPR007462">
    <property type="entry name" value="COV1-like"/>
</dbReference>
<dbReference type="Proteomes" id="UP000306416">
    <property type="component" value="Unassembled WGS sequence"/>
</dbReference>
<evidence type="ECO:0000313" key="2">
    <source>
        <dbReference type="EMBL" id="TGU70570.1"/>
    </source>
</evidence>
<sequence>MEKLIKHFKGRFITGLFVVVPLGITIFILKFLFNFADGILGSYLDSLLTALINNHTYIPGLGMLTGLIVIYLSGLLATNVMGTRILRWWDDLFSRIPLVKSIYGSSKQLTQVFKDGKTSYRRAVFVEWPRKGVRAVGFVTAEVEHDGERMVVVYVPTMPNPTSGFALFFHEDEVQDCGMTVEDAVKFVVSGGVVVEKNL</sequence>
<evidence type="ECO:0000256" key="1">
    <source>
        <dbReference type="SAM" id="Phobius"/>
    </source>
</evidence>
<reference evidence="2 3" key="1">
    <citation type="submission" date="2019-04" db="EMBL/GenBank/DDBJ databases">
        <title>Geobacter oryzae sp. nov., ferric-reducing bacteria isolated from paddy soil.</title>
        <authorList>
            <person name="Xu Z."/>
            <person name="Masuda Y."/>
            <person name="Itoh H."/>
            <person name="Senoo K."/>
        </authorList>
    </citation>
    <scope>NUCLEOTIDE SEQUENCE [LARGE SCALE GENOMIC DNA]</scope>
    <source>
        <strain evidence="2 3">Red111</strain>
    </source>
</reference>
<proteinExistence type="predicted"/>
<keyword evidence="1" id="KW-1133">Transmembrane helix</keyword>
<feature type="transmembrane region" description="Helical" evidence="1">
    <location>
        <begin position="56"/>
        <end position="77"/>
    </location>
</feature>
<gene>
    <name evidence="2" type="ORF">E4633_16335</name>
</gene>